<comment type="cofactor">
    <cofactor evidence="11">
        <name>Mg(2+)</name>
        <dbReference type="ChEBI" id="CHEBI:18420"/>
    </cofactor>
    <cofactor evidence="11">
        <name>Mn(2+)</name>
        <dbReference type="ChEBI" id="CHEBI:29035"/>
    </cofactor>
    <text evidence="11">Magnesium. Can also use manganese.</text>
</comment>
<dbReference type="GO" id="GO:0046872">
    <property type="term" value="F:metal ion binding"/>
    <property type="evidence" value="ECO:0007669"/>
    <property type="project" value="UniProtKB-UniRule"/>
</dbReference>
<evidence type="ECO:0000256" key="10">
    <source>
        <dbReference type="PIRNR" id="PIRNR006268"/>
    </source>
</evidence>
<keyword evidence="13" id="KW-0449">Lipoprotein</keyword>
<reference evidence="12" key="1">
    <citation type="journal article" date="2014" name="Int. J. Syst. Evol. Microbiol.">
        <title>Complete genome of a new Firmicutes species belonging to the dominant human colonic microbiota ('Ruminococcus bicirculans') reveals two chromosomes and a selective capacity to utilize plant glucans.</title>
        <authorList>
            <consortium name="NISC Comparative Sequencing Program"/>
            <person name="Wegmann U."/>
            <person name="Louis P."/>
            <person name="Goesmann A."/>
            <person name="Henrissat B."/>
            <person name="Duncan S.H."/>
            <person name="Flint H.J."/>
        </authorList>
    </citation>
    <scope>NUCLEOTIDE SEQUENCE</scope>
    <source>
        <strain evidence="12">CGMCC 1.12707</strain>
    </source>
</reference>
<dbReference type="EC" id="2.7.1.180" evidence="1 10"/>
<protein>
    <recommendedName>
        <fullName evidence="2 10">FAD:protein FMN transferase</fullName>
        <ecNumber evidence="1 10">2.7.1.180</ecNumber>
    </recommendedName>
    <alternativeName>
        <fullName evidence="8 10">Flavin transferase</fullName>
    </alternativeName>
</protein>
<dbReference type="RefSeq" id="WP_083580261.1">
    <property type="nucleotide sequence ID" value="NZ_BMFL01000022.1"/>
</dbReference>
<evidence type="ECO:0000256" key="3">
    <source>
        <dbReference type="ARBA" id="ARBA00022630"/>
    </source>
</evidence>
<dbReference type="AlphaFoldDB" id="A0A1M6SWN8"/>
<dbReference type="Proteomes" id="UP000184120">
    <property type="component" value="Unassembled WGS sequence"/>
</dbReference>
<evidence type="ECO:0000256" key="8">
    <source>
        <dbReference type="ARBA" id="ARBA00031306"/>
    </source>
</evidence>
<keyword evidence="6 10" id="KW-0274">FAD</keyword>
<evidence type="ECO:0000256" key="4">
    <source>
        <dbReference type="ARBA" id="ARBA00022679"/>
    </source>
</evidence>
<evidence type="ECO:0000256" key="1">
    <source>
        <dbReference type="ARBA" id="ARBA00011955"/>
    </source>
</evidence>
<evidence type="ECO:0000313" key="14">
    <source>
        <dbReference type="Proteomes" id="UP000184120"/>
    </source>
</evidence>
<reference evidence="12" key="5">
    <citation type="submission" date="2024-05" db="EMBL/GenBank/DDBJ databases">
        <authorList>
            <person name="Sun Q."/>
            <person name="Zhou Y."/>
        </authorList>
    </citation>
    <scope>NUCLEOTIDE SEQUENCE</scope>
    <source>
        <strain evidence="12">CGMCC 1.12707</strain>
    </source>
</reference>
<evidence type="ECO:0000313" key="13">
    <source>
        <dbReference type="EMBL" id="SHK49060.1"/>
    </source>
</evidence>
<dbReference type="Proteomes" id="UP000650994">
    <property type="component" value="Unassembled WGS sequence"/>
</dbReference>
<dbReference type="SUPFAM" id="SSF143631">
    <property type="entry name" value="ApbE-like"/>
    <property type="match status" value="1"/>
</dbReference>
<evidence type="ECO:0000313" key="12">
    <source>
        <dbReference type="EMBL" id="GGF09062.1"/>
    </source>
</evidence>
<dbReference type="InterPro" id="IPR024932">
    <property type="entry name" value="ApbE"/>
</dbReference>
<evidence type="ECO:0000256" key="5">
    <source>
        <dbReference type="ARBA" id="ARBA00022723"/>
    </source>
</evidence>
<reference evidence="15" key="4">
    <citation type="journal article" date="2019" name="Int. J. Syst. Evol. Microbiol.">
        <title>The Global Catalogue of Microorganisms (GCM) 10K type strain sequencing project: providing services to taxonomists for standard genome sequencing and annotation.</title>
        <authorList>
            <consortium name="The Broad Institute Genomics Platform"/>
            <consortium name="The Broad Institute Genome Sequencing Center for Infectious Disease"/>
            <person name="Wu L."/>
            <person name="Ma J."/>
        </authorList>
    </citation>
    <scope>NUCLEOTIDE SEQUENCE [LARGE SCALE GENOMIC DNA]</scope>
    <source>
        <strain evidence="15">CGMCC 1.12707</strain>
    </source>
</reference>
<dbReference type="Pfam" id="PF02424">
    <property type="entry name" value="ApbE"/>
    <property type="match status" value="1"/>
</dbReference>
<dbReference type="EMBL" id="FRBH01000001">
    <property type="protein sequence ID" value="SHK49060.1"/>
    <property type="molecule type" value="Genomic_DNA"/>
</dbReference>
<dbReference type="Gene3D" id="3.10.520.10">
    <property type="entry name" value="ApbE-like domains"/>
    <property type="match status" value="1"/>
</dbReference>
<evidence type="ECO:0000256" key="11">
    <source>
        <dbReference type="PIRSR" id="PIRSR006268-2"/>
    </source>
</evidence>
<keyword evidence="4 10" id="KW-0808">Transferase</keyword>
<feature type="binding site" evidence="11">
    <location>
        <position position="168"/>
    </location>
    <ligand>
        <name>Mg(2+)</name>
        <dbReference type="ChEBI" id="CHEBI:18420"/>
    </ligand>
</feature>
<comment type="catalytic activity">
    <reaction evidence="9 10">
        <text>L-threonyl-[protein] + FAD = FMN-L-threonyl-[protein] + AMP + H(+)</text>
        <dbReference type="Rhea" id="RHEA:36847"/>
        <dbReference type="Rhea" id="RHEA-COMP:11060"/>
        <dbReference type="Rhea" id="RHEA-COMP:11061"/>
        <dbReference type="ChEBI" id="CHEBI:15378"/>
        <dbReference type="ChEBI" id="CHEBI:30013"/>
        <dbReference type="ChEBI" id="CHEBI:57692"/>
        <dbReference type="ChEBI" id="CHEBI:74257"/>
        <dbReference type="ChEBI" id="CHEBI:456215"/>
        <dbReference type="EC" id="2.7.1.180"/>
    </reaction>
</comment>
<dbReference type="InterPro" id="IPR003374">
    <property type="entry name" value="ApbE-like_sf"/>
</dbReference>
<evidence type="ECO:0000256" key="6">
    <source>
        <dbReference type="ARBA" id="ARBA00022827"/>
    </source>
</evidence>
<evidence type="ECO:0000256" key="7">
    <source>
        <dbReference type="ARBA" id="ARBA00022842"/>
    </source>
</evidence>
<dbReference type="GO" id="GO:0016740">
    <property type="term" value="F:transferase activity"/>
    <property type="evidence" value="ECO:0007669"/>
    <property type="project" value="UniProtKB-UniRule"/>
</dbReference>
<proteinExistence type="inferred from homology"/>
<dbReference type="PANTHER" id="PTHR30040:SF2">
    <property type="entry name" value="FAD:PROTEIN FMN TRANSFERASE"/>
    <property type="match status" value="1"/>
</dbReference>
<evidence type="ECO:0000313" key="15">
    <source>
        <dbReference type="Proteomes" id="UP000650994"/>
    </source>
</evidence>
<reference evidence="13" key="3">
    <citation type="submission" date="2016-11" db="EMBL/GenBank/DDBJ databases">
        <authorList>
            <person name="Jaros S."/>
            <person name="Januszkiewicz K."/>
            <person name="Wedrychowicz H."/>
        </authorList>
    </citation>
    <scope>NUCLEOTIDE SEQUENCE [LARGE SCALE GENOMIC DNA]</scope>
    <source>
        <strain evidence="13">DSM 27989</strain>
    </source>
</reference>
<dbReference type="STRING" id="1434701.SAMN05443634_101152"/>
<dbReference type="PANTHER" id="PTHR30040">
    <property type="entry name" value="THIAMINE BIOSYNTHESIS LIPOPROTEIN APBE"/>
    <property type="match status" value="1"/>
</dbReference>
<keyword evidence="3 10" id="KW-0285">Flavoprotein</keyword>
<keyword evidence="5 10" id="KW-0479">Metal-binding</keyword>
<evidence type="ECO:0000256" key="9">
    <source>
        <dbReference type="ARBA" id="ARBA00048540"/>
    </source>
</evidence>
<keyword evidence="15" id="KW-1185">Reference proteome</keyword>
<dbReference type="PIRSF" id="PIRSF006268">
    <property type="entry name" value="ApbE"/>
    <property type="match status" value="1"/>
</dbReference>
<gene>
    <name evidence="12" type="primary">apbE</name>
    <name evidence="12" type="ORF">GCM10010984_27740</name>
    <name evidence="13" type="ORF">SAMN05443634_101152</name>
</gene>
<feature type="binding site" evidence="11">
    <location>
        <position position="284"/>
    </location>
    <ligand>
        <name>Mg(2+)</name>
        <dbReference type="ChEBI" id="CHEBI:18420"/>
    </ligand>
</feature>
<evidence type="ECO:0000256" key="2">
    <source>
        <dbReference type="ARBA" id="ARBA00016337"/>
    </source>
</evidence>
<name>A0A1M6SWN8_9FLAO</name>
<organism evidence="13 14">
    <name type="scientific">Chishuiella changwenlii</name>
    <dbReference type="NCBI Taxonomy" id="1434701"/>
    <lineage>
        <taxon>Bacteria</taxon>
        <taxon>Pseudomonadati</taxon>
        <taxon>Bacteroidota</taxon>
        <taxon>Flavobacteriia</taxon>
        <taxon>Flavobacteriales</taxon>
        <taxon>Weeksellaceae</taxon>
        <taxon>Chishuiella</taxon>
    </lineage>
</organism>
<keyword evidence="7 10" id="KW-0460">Magnesium</keyword>
<accession>A0A1M6SWN8</accession>
<reference evidence="14" key="2">
    <citation type="submission" date="2016-11" db="EMBL/GenBank/DDBJ databases">
        <authorList>
            <person name="Varghese N."/>
            <person name="Submissions S."/>
        </authorList>
    </citation>
    <scope>NUCLEOTIDE SEQUENCE [LARGE SCALE GENOMIC DNA]</scope>
    <source>
        <strain evidence="14">DSM 27989</strain>
    </source>
</reference>
<sequence length="330" mass="36542">MKYLFSFILLYALIPINAQVIGIRDTILMGSKFKITLVDQDSIAVEKSINRAISEMVRIEELISDWKSTSQVSLVNQNAGIKPIKVDQEVFDLTERAIYFSEITNGAFDISFAAMDRIWKFDGSMEKLPSETEIKKAIEKIGYQNIVLDKENSTIFLKKPGMKIGFGSIGKGYAAEKAREYLQNLGIAAGIIDASGDMTTWGNQPNGDPWKIGITNPFNRNKMADILTLKNAAVTTSGDYEKFILIDDIRYSHIINPKTGMPSTGLTGVTVIGPNAETCNGFSTSIMVLGKEKGLALINQQKDYAALIITDNGSVIKSKKYRKIKKKLMN</sequence>
<comment type="similarity">
    <text evidence="10">Belongs to the ApbE family.</text>
</comment>
<dbReference type="EMBL" id="BMFL01000022">
    <property type="protein sequence ID" value="GGF09062.1"/>
    <property type="molecule type" value="Genomic_DNA"/>
</dbReference>